<evidence type="ECO:0000256" key="5">
    <source>
        <dbReference type="SAM" id="MobiDB-lite"/>
    </source>
</evidence>
<dbReference type="SUPFAM" id="SSF51445">
    <property type="entry name" value="(Trans)glycosidases"/>
    <property type="match status" value="1"/>
</dbReference>
<dbReference type="GO" id="GO:0004557">
    <property type="term" value="F:alpha-galactosidase activity"/>
    <property type="evidence" value="ECO:0007669"/>
    <property type="project" value="UniProtKB-EC"/>
</dbReference>
<reference evidence="6" key="1">
    <citation type="submission" date="2022-06" db="EMBL/GenBank/DDBJ databases">
        <authorList>
            <consortium name="SYNGENTA / RWTH Aachen University"/>
        </authorList>
    </citation>
    <scope>NUCLEOTIDE SEQUENCE</scope>
</reference>
<evidence type="ECO:0000313" key="7">
    <source>
        <dbReference type="Proteomes" id="UP001153365"/>
    </source>
</evidence>
<evidence type="ECO:0000256" key="2">
    <source>
        <dbReference type="ARBA" id="ARBA00007240"/>
    </source>
</evidence>
<dbReference type="GO" id="GO:0047274">
    <property type="term" value="F:galactinol-sucrose galactosyltransferase activity"/>
    <property type="evidence" value="ECO:0007669"/>
    <property type="project" value="UniProtKB-EC"/>
</dbReference>
<proteinExistence type="inferred from homology"/>
<dbReference type="Gene3D" id="3.20.20.70">
    <property type="entry name" value="Aldolase class I"/>
    <property type="match status" value="1"/>
</dbReference>
<keyword evidence="3" id="KW-0119">Carbohydrate metabolism</keyword>
<gene>
    <name evidence="6" type="ORF">PPACK8108_LOCUS1297</name>
</gene>
<dbReference type="PANTHER" id="PTHR31268">
    <property type="match status" value="1"/>
</dbReference>
<name>A0AAV0AFM3_PHAPC</name>
<dbReference type="InterPro" id="IPR013785">
    <property type="entry name" value="Aldolase_TIM"/>
</dbReference>
<dbReference type="EMBL" id="CALTRL010000177">
    <property type="protein sequence ID" value="CAH7666930.1"/>
    <property type="molecule type" value="Genomic_DNA"/>
</dbReference>
<protein>
    <submittedName>
        <fullName evidence="6">Raffinose synthase or seed imbibition protein Sip1-domain-containing protein</fullName>
    </submittedName>
</protein>
<evidence type="ECO:0000313" key="6">
    <source>
        <dbReference type="EMBL" id="CAH7666930.1"/>
    </source>
</evidence>
<dbReference type="Proteomes" id="UP001153365">
    <property type="component" value="Unassembled WGS sequence"/>
</dbReference>
<comment type="caution">
    <text evidence="6">The sequence shown here is derived from an EMBL/GenBank/DDBJ whole genome shotgun (WGS) entry which is preliminary data.</text>
</comment>
<dbReference type="Pfam" id="PF05691">
    <property type="entry name" value="Raffinose_syn"/>
    <property type="match status" value="1"/>
</dbReference>
<feature type="region of interest" description="Disordered" evidence="5">
    <location>
        <begin position="1020"/>
        <end position="1047"/>
    </location>
</feature>
<comment type="similarity">
    <text evidence="2">Belongs to the glycosyl hydrolases 36 family.</text>
</comment>
<dbReference type="InterPro" id="IPR017853">
    <property type="entry name" value="GH"/>
</dbReference>
<evidence type="ECO:0000256" key="3">
    <source>
        <dbReference type="ARBA" id="ARBA00023277"/>
    </source>
</evidence>
<feature type="region of interest" description="Disordered" evidence="5">
    <location>
        <begin position="199"/>
        <end position="222"/>
    </location>
</feature>
<sequence>MSFGFYPSLGSINCAKVHGVFHSEDGDNQGYSSLTFYAFHGSNPCSATEQYVGDSEDSVPEIWTDADLRYEPRSDEESSSASPSTLSRRWKSVPFEPVLQSPGNSFWRVELRLRLSLDEVTYEFTYRSVSKRTGEITWLGSLGNNGRVICPRESKLESEVKLKRLVLGKSSSLGRWDVERVTNCHPLKISSNLFTLTTSSTSSAGGGGGGGEEEEEEDYNRTDGVDGLEEKLFCRAPIEKLEIETRPGSTLDLIQPGIPLQGVAFERSKPTWFNPRPFRSIDELSSRFRTQALILAIPSSATVQADSCLVILPISGEKHQSFIKSTKQSTITFYATGSVNDNLERLQLLVLVGPQSWLNRIFLTAGQIINKTPPIPQVESSDLMVRRPHQKLRYCTWNSLGTNYNLKEVIRALEDLESSQISPYIDSILLDDGWQDVNHDSKTLSGWGLKLTWSDTQETVDSQKFGELSQTIHLIRSHGVRNFQRVGVWLTINGYWNGLDPTSKFMEKFNLQRWSLRPFDKGVLNSNDVMDHFWLPSKDSINQFWEAYFNYLKSSGVDFVKIDNQAILDFLIRCETDPTVNPSEYRTYYLDTVHDLSARFFGTEVIHCMAHSPSIWFRQQKALTSDSESRRLIRTSDDFFPDVKDKNAHRWHIFSNALNSLLASGLGFRPDFDMTMSKHPFSDYHSALRSLSSAPIYVTDPIGSHNNATFESLLAPIKAGGHAVIQSDRDHTGSILPSRCLGQEAVEVNNDQNRWGLLKIGLPLPHGAIIGLWNVKQSPAEGTIAGDVITRKDIAETLCQSRFMENSFGKTGWVVYPRSGSSFECVEALDIGRELEKANPDSEPVKFIRLEPNSFEILSLSSLIILPRSGEEIRISCLGLEKQFAGLIAVRRSYKKTKHVKKSTGDLNDPCNRENGTVERVDHSLKTTFSPSNVIENSFDTTYDHNRGNRSMIGSNNSDDLPNRSCIMSMIIEPLRIFTGGLRSLVRCSTRLMYRYVKWILFSWFYIFFRNNDTDFKRGGDDDDDCGGGVENQSLLGESQEEPSFNERTRLLSGSRNQSNHSGLDNGLKNDCVYDEERLCFEIDFTGRLIFAISSKKTEEASASSSSTSSTGDTLTKILRSKLKVIVDGVVLDDRAVMNYELNLTKDESHRSFQRDSLFNEFLMVIDLSKFHDEFYGKKNWIGDDSQGGDNFKGTNCWKIEICRT</sequence>
<evidence type="ECO:0000256" key="1">
    <source>
        <dbReference type="ARBA" id="ARBA00001255"/>
    </source>
</evidence>
<keyword evidence="7" id="KW-1185">Reference proteome</keyword>
<comment type="catalytic activity">
    <reaction evidence="4">
        <text>alpha-D-galactosyl-(1-&gt;3)-1D-myo-inositol + sucrose = raffinose + myo-inositol</text>
        <dbReference type="Rhea" id="RHEA:20161"/>
        <dbReference type="ChEBI" id="CHEBI:16634"/>
        <dbReference type="ChEBI" id="CHEBI:17268"/>
        <dbReference type="ChEBI" id="CHEBI:17505"/>
        <dbReference type="ChEBI" id="CHEBI:17992"/>
        <dbReference type="EC" id="2.4.1.82"/>
    </reaction>
</comment>
<evidence type="ECO:0000256" key="4">
    <source>
        <dbReference type="ARBA" id="ARBA00049426"/>
    </source>
</evidence>
<dbReference type="PANTHER" id="PTHR31268:SF32">
    <property type="entry name" value="GALACTINOL--SUCROSE GALACTOSYLTRANSFERASE 2-RELATED"/>
    <property type="match status" value="1"/>
</dbReference>
<dbReference type="AlphaFoldDB" id="A0AAV0AFM3"/>
<organism evidence="6 7">
    <name type="scientific">Phakopsora pachyrhizi</name>
    <name type="common">Asian soybean rust disease fungus</name>
    <dbReference type="NCBI Taxonomy" id="170000"/>
    <lineage>
        <taxon>Eukaryota</taxon>
        <taxon>Fungi</taxon>
        <taxon>Dikarya</taxon>
        <taxon>Basidiomycota</taxon>
        <taxon>Pucciniomycotina</taxon>
        <taxon>Pucciniomycetes</taxon>
        <taxon>Pucciniales</taxon>
        <taxon>Phakopsoraceae</taxon>
        <taxon>Phakopsora</taxon>
    </lineage>
</organism>
<dbReference type="InterPro" id="IPR008811">
    <property type="entry name" value="Glycosyl_hydrolases_36"/>
</dbReference>
<accession>A0AAV0AFM3</accession>
<comment type="catalytic activity">
    <reaction evidence="1">
        <text>Hydrolysis of terminal, non-reducing alpha-D-galactose residues in alpha-D-galactosides, including galactose oligosaccharides, galactomannans and galactolipids.</text>
        <dbReference type="EC" id="3.2.1.22"/>
    </reaction>
</comment>